<evidence type="ECO:0000313" key="13">
    <source>
        <dbReference type="Proteomes" id="UP000027195"/>
    </source>
</evidence>
<evidence type="ECO:0000256" key="2">
    <source>
        <dbReference type="ARBA" id="ARBA00006086"/>
    </source>
</evidence>
<keyword evidence="13" id="KW-1185">Reference proteome</keyword>
<dbReference type="EMBL" id="KL198139">
    <property type="protein sequence ID" value="KDQ06369.1"/>
    <property type="molecule type" value="Genomic_DNA"/>
</dbReference>
<name>A0A067LTI9_BOTB1</name>
<feature type="domain" description="ELP1 three-helical bundle" evidence="11">
    <location>
        <begin position="1110"/>
        <end position="1275"/>
    </location>
</feature>
<feature type="domain" description="ELP1 TPR" evidence="9">
    <location>
        <begin position="931"/>
        <end position="1097"/>
    </location>
</feature>
<evidence type="ECO:0000256" key="6">
    <source>
        <dbReference type="SAM" id="MobiDB-lite"/>
    </source>
</evidence>
<dbReference type="FunCoup" id="A0A067LTI9">
    <property type="interactions" value="494"/>
</dbReference>
<dbReference type="PANTHER" id="PTHR12747">
    <property type="entry name" value="ELONGATOR COMPLEX PROTEIN 1"/>
    <property type="match status" value="1"/>
</dbReference>
<dbReference type="InterPro" id="IPR056165">
    <property type="entry name" value="Beta-prop_ELP1_2nd"/>
</dbReference>
<comment type="pathway">
    <text evidence="1">tRNA modification; 5-methoxycarbonylmethyl-2-thiouridine-tRNA biosynthesis.</text>
</comment>
<keyword evidence="3 5" id="KW-0963">Cytoplasm</keyword>
<evidence type="ECO:0000259" key="9">
    <source>
        <dbReference type="Pfam" id="PF23878"/>
    </source>
</evidence>
<accession>A0A067LTI9</accession>
<dbReference type="GO" id="GO:0002926">
    <property type="term" value="P:tRNA wobble base 5-methoxycarbonylmethyl-2-thiouridinylation"/>
    <property type="evidence" value="ECO:0007669"/>
    <property type="project" value="TreeGrafter"/>
</dbReference>
<protein>
    <recommendedName>
        <fullName evidence="5">Elongator complex protein 1</fullName>
    </recommendedName>
</protein>
<keyword evidence="4" id="KW-0819">tRNA processing</keyword>
<evidence type="ECO:0000259" key="7">
    <source>
        <dbReference type="Pfam" id="PF04762"/>
    </source>
</evidence>
<evidence type="ECO:0000313" key="12">
    <source>
        <dbReference type="EMBL" id="KDQ06369.1"/>
    </source>
</evidence>
<evidence type="ECO:0000256" key="3">
    <source>
        <dbReference type="ARBA" id="ARBA00022490"/>
    </source>
</evidence>
<comment type="function">
    <text evidence="5">Component of the elongator complex which is required for multiple tRNA modifications, including mcm5U (5-methoxycarbonylmethyl uridine), mcm5s2U (5-methoxycarbonylmethyl-2-thiouridine), and ncm5U (5-carbamoylmethyl uridine). The elongator complex catalyzes formation of carboxymethyluridine in the wobble base at position 34 in tRNAs.</text>
</comment>
<evidence type="ECO:0000259" key="8">
    <source>
        <dbReference type="Pfam" id="PF23797"/>
    </source>
</evidence>
<feature type="domain" description="ELP1 N-terminal second beta-propeller" evidence="8">
    <location>
        <begin position="438"/>
        <end position="722"/>
    </location>
</feature>
<evidence type="ECO:0000256" key="5">
    <source>
        <dbReference type="PIRNR" id="PIRNR017233"/>
    </source>
</evidence>
<comment type="subcellular location">
    <subcellularLocation>
        <location evidence="5">Cytoplasm</location>
    </subcellularLocation>
    <subcellularLocation>
        <location evidence="5">Nucleus</location>
    </subcellularLocation>
</comment>
<dbReference type="OrthoDB" id="40048at2759"/>
<keyword evidence="5" id="KW-0539">Nucleus</keyword>
<feature type="domain" description="ELP1 alpha-solenoid" evidence="10">
    <location>
        <begin position="746"/>
        <end position="924"/>
    </location>
</feature>
<dbReference type="InterPro" id="IPR056167">
    <property type="entry name" value="A-sol_ELP1"/>
</dbReference>
<sequence length="1323" mass="146918">MRNLSIESAVVSGLPASARENAPRITSCAVDADTNALYIVVERASADRGICVEIWKTAESNATDLQGPLASLETSENVLHDASTSTSSRVVSARVLPEARSICVIINYGDIAMLSLEPGASPEFDIVGTIESGIKAASWAPDDSKVAVVTGNDDLLLMSADFTVLSEAPIHIYEFGEDQSVNVGWGSKSTQFHGSAGKNAAAADVALSAVGVSPDDDKIPRVSWRGDGAFFSVSTLSLGAHQAASTHRVIRVYTNLGVLQSTSEPIHGLEHTLSWKPSGALIASTQRFLEGRGKEGRHDVVFFERNGLRHGEFGLRLWDPSDKSVESSGGRNGKWGYRIKELAWNADSLVLAVWVEKDAEDVIQLWTTGNYHWYLKQEIFPLMTASGTSRRFTAMLWHPEDALRLVISTPVTLEDYRYCWETYNSHTSVASTNGTVAVVDGASVHLTPFRLQNIPPPMFSYKIDFPSAPSSEMAVPIHVSFASGADVLAALYHKARVILWSLGTRGEGVGGKIAKPSLMWDGICSQVVRAKQVSLWIGSGGNAWRIAVLGKRSDSEYEVVEIIQMHEGSTGSNVLDLPISQKSRLVKSEGDGIFLVDDNGQLVRLRVDDGLVQPTSSFPEYCFSVQSTALGIQPIDKRLYFGLAASGKLYASDDSLSATTLSTSVNSFVLTPSYLIFVTNSHDAFFVLLLSIPMLISSAKASTAALVETWEKRRVERGSRIVVAVPSAMSLVLQMPRGNLETINPRPLVLEIVKQDVDMGNYRKAFLACRKHRIDLNILVDHDPEAFMRRLPDFVEQIHEVDYINLFLSGVGRSSQPPEKICQFCDAIRKQLEDKDLKKYVNSILTAHAVKSPPDHEAGLSLLLQLKETERDLVEDAVKYIIFLVDADSLFNTALGMYDFSLVVMIAQHAQKDPREYLPFLKELRAMDPAYQRFRINDHLKRYLKALESLRLGGSARYEEAKKYVEKHGLYADALRLWKSSKAEHEGFLELYGDFLFDRRDFKQAALAFSVAGRKRKAMVAYERAHAWRELFSLALSLPRAEFHQDELKGMAYRVSDDLRSRKRYGEAARVLLDYAQDLPEAVIAYARGNEISEALRIMSTHPSKTEDLDLLESIIKPIALELREEIAEDIKEAHEQFVKQRNRLIELAEVKAKDPETFYTEQDAAEMYNIDVMTDAGASTAVTTFTRYTAAPSASSQRSKQTSRSKRKQERKRGRKGTVDEQEYILQSIAKLVARLETMRTECQHLLPHLVVFSAEHQEAGKALQHELRSFEEALIEGVDAIWKSTGGENEGREGERSSGKLIQRPDMPKATWAIGLMELDV</sequence>
<dbReference type="Pfam" id="PF23878">
    <property type="entry name" value="TPR_ELP1"/>
    <property type="match status" value="1"/>
</dbReference>
<dbReference type="InterPro" id="IPR006849">
    <property type="entry name" value="Elp1"/>
</dbReference>
<dbReference type="GO" id="GO:0005829">
    <property type="term" value="C:cytosol"/>
    <property type="evidence" value="ECO:0007669"/>
    <property type="project" value="TreeGrafter"/>
</dbReference>
<gene>
    <name evidence="12" type="ORF">BOTBODRAFT_622525</name>
</gene>
<dbReference type="SUPFAM" id="SSF69322">
    <property type="entry name" value="Tricorn protease domain 2"/>
    <property type="match status" value="1"/>
</dbReference>
<dbReference type="GO" id="GO:0033588">
    <property type="term" value="C:elongator holoenzyme complex"/>
    <property type="evidence" value="ECO:0007669"/>
    <property type="project" value="InterPro"/>
</dbReference>
<dbReference type="InterPro" id="IPR056164">
    <property type="entry name" value="Beta-prop_ELP1_1st"/>
</dbReference>
<dbReference type="Pfam" id="PF23925">
    <property type="entry name" value="A-sol_ELP1"/>
    <property type="match status" value="1"/>
</dbReference>
<dbReference type="UniPathway" id="UPA00988"/>
<dbReference type="GO" id="GO:0005634">
    <property type="term" value="C:nucleus"/>
    <property type="evidence" value="ECO:0007669"/>
    <property type="project" value="UniProtKB-SubCell"/>
</dbReference>
<dbReference type="Pfam" id="PF23797">
    <property type="entry name" value="Beta-prop_ELP1_2nd"/>
    <property type="match status" value="1"/>
</dbReference>
<feature type="compositionally biased region" description="Basic residues" evidence="6">
    <location>
        <begin position="1202"/>
        <end position="1217"/>
    </location>
</feature>
<dbReference type="HOGENOM" id="CLU_001477_0_0_1"/>
<feature type="domain" description="ELP1 first N-terminal beta-propeller" evidence="7">
    <location>
        <begin position="1"/>
        <end position="400"/>
    </location>
</feature>
<dbReference type="GO" id="GO:0000049">
    <property type="term" value="F:tRNA binding"/>
    <property type="evidence" value="ECO:0007669"/>
    <property type="project" value="TreeGrafter"/>
</dbReference>
<evidence type="ECO:0000259" key="11">
    <source>
        <dbReference type="Pfam" id="PF23936"/>
    </source>
</evidence>
<dbReference type="PIRSF" id="PIRSF017233">
    <property type="entry name" value="IKAP"/>
    <property type="match status" value="1"/>
</dbReference>
<comment type="similarity">
    <text evidence="2 5">Belongs to the ELP1/IKA1 family.</text>
</comment>
<organism evidence="12 13">
    <name type="scientific">Botryobasidium botryosum (strain FD-172 SS1)</name>
    <dbReference type="NCBI Taxonomy" id="930990"/>
    <lineage>
        <taxon>Eukaryota</taxon>
        <taxon>Fungi</taxon>
        <taxon>Dikarya</taxon>
        <taxon>Basidiomycota</taxon>
        <taxon>Agaricomycotina</taxon>
        <taxon>Agaricomycetes</taxon>
        <taxon>Cantharellales</taxon>
        <taxon>Botryobasidiaceae</taxon>
        <taxon>Botryobasidium</taxon>
    </lineage>
</organism>
<dbReference type="Proteomes" id="UP000027195">
    <property type="component" value="Unassembled WGS sequence"/>
</dbReference>
<dbReference type="InterPro" id="IPR056166">
    <property type="entry name" value="TPR_ELP1"/>
</dbReference>
<feature type="region of interest" description="Disordered" evidence="6">
    <location>
        <begin position="1190"/>
        <end position="1220"/>
    </location>
</feature>
<dbReference type="PANTHER" id="PTHR12747:SF0">
    <property type="entry name" value="ELONGATOR COMPLEX PROTEIN 1"/>
    <property type="match status" value="1"/>
</dbReference>
<evidence type="ECO:0000256" key="1">
    <source>
        <dbReference type="ARBA" id="ARBA00005043"/>
    </source>
</evidence>
<dbReference type="STRING" id="930990.A0A067LTI9"/>
<dbReference type="InParanoid" id="A0A067LTI9"/>
<reference evidence="13" key="1">
    <citation type="journal article" date="2014" name="Proc. Natl. Acad. Sci. U.S.A.">
        <title>Extensive sampling of basidiomycete genomes demonstrates inadequacy of the white-rot/brown-rot paradigm for wood decay fungi.</title>
        <authorList>
            <person name="Riley R."/>
            <person name="Salamov A.A."/>
            <person name="Brown D.W."/>
            <person name="Nagy L.G."/>
            <person name="Floudas D."/>
            <person name="Held B.W."/>
            <person name="Levasseur A."/>
            <person name="Lombard V."/>
            <person name="Morin E."/>
            <person name="Otillar R."/>
            <person name="Lindquist E.A."/>
            <person name="Sun H."/>
            <person name="LaButti K.M."/>
            <person name="Schmutz J."/>
            <person name="Jabbour D."/>
            <person name="Luo H."/>
            <person name="Baker S.E."/>
            <person name="Pisabarro A.G."/>
            <person name="Walton J.D."/>
            <person name="Blanchette R.A."/>
            <person name="Henrissat B."/>
            <person name="Martin F."/>
            <person name="Cullen D."/>
            <person name="Hibbett D.S."/>
            <person name="Grigoriev I.V."/>
        </authorList>
    </citation>
    <scope>NUCLEOTIDE SEQUENCE [LARGE SCALE GENOMIC DNA]</scope>
    <source>
        <strain evidence="13">FD-172 SS1</strain>
    </source>
</reference>
<proteinExistence type="inferred from homology"/>
<dbReference type="Pfam" id="PF23936">
    <property type="entry name" value="HB_ELP1"/>
    <property type="match status" value="1"/>
</dbReference>
<evidence type="ECO:0000259" key="10">
    <source>
        <dbReference type="Pfam" id="PF23925"/>
    </source>
</evidence>
<dbReference type="InterPro" id="IPR056169">
    <property type="entry name" value="HB_ELP1"/>
</dbReference>
<dbReference type="Pfam" id="PF04762">
    <property type="entry name" value="Beta-prop_ELP1_1st"/>
    <property type="match status" value="1"/>
</dbReference>
<evidence type="ECO:0000256" key="4">
    <source>
        <dbReference type="ARBA" id="ARBA00022694"/>
    </source>
</evidence>